<sequence length="363" mass="39740">MDNVFRWWRQTQKAEKSILDERMEVDEKPKIESDTQEPKNKSNVDVVDTNQVSPVTTVALSTPDSSTVVSPQSQVTHMSGQATNEPEPPAVPKREELDTVVLSDQVVAADQVKAPDSSAKGGISLQFCLQMTLAHISVVAVDDLSEAASSSKDTPSSQKDSLVSSKTPPPAPVDQKTTTTRSPVQSEQDHQDCKESSANKPALVRELTIGSEVSVESGVSAGSTVSTPSHQTDYSQQSTPVANSPVTKILMALGRCSQTGEKQFQELAVKANFAKEQEKKFDLERQQLLRGYDTEIEALNRQQNSRAEQERELKAFHVLKTELKLLKQEVDLLPKVSLKRLGGDHRERIALLGGSSFSKNTSF</sequence>
<keyword evidence="2" id="KW-0808">Transferase</keyword>
<dbReference type="GO" id="GO:0016301">
    <property type="term" value="F:kinase activity"/>
    <property type="evidence" value="ECO:0007669"/>
    <property type="project" value="UniProtKB-KW"/>
</dbReference>
<comment type="caution">
    <text evidence="2">The sequence shown here is derived from an EMBL/GenBank/DDBJ whole genome shotgun (WGS) entry which is preliminary data.</text>
</comment>
<evidence type="ECO:0000313" key="2">
    <source>
        <dbReference type="EMBL" id="KAG7169587.1"/>
    </source>
</evidence>
<feature type="region of interest" description="Disordered" evidence="1">
    <location>
        <begin position="219"/>
        <end position="240"/>
    </location>
</feature>
<accession>A0A8J5K5A6</accession>
<feature type="compositionally biased region" description="Polar residues" evidence="1">
    <location>
        <begin position="230"/>
        <end position="240"/>
    </location>
</feature>
<feature type="region of interest" description="Disordered" evidence="1">
    <location>
        <begin position="148"/>
        <end position="202"/>
    </location>
</feature>
<organism evidence="2 3">
    <name type="scientific">Homarus americanus</name>
    <name type="common">American lobster</name>
    <dbReference type="NCBI Taxonomy" id="6706"/>
    <lineage>
        <taxon>Eukaryota</taxon>
        <taxon>Metazoa</taxon>
        <taxon>Ecdysozoa</taxon>
        <taxon>Arthropoda</taxon>
        <taxon>Crustacea</taxon>
        <taxon>Multicrustacea</taxon>
        <taxon>Malacostraca</taxon>
        <taxon>Eumalacostraca</taxon>
        <taxon>Eucarida</taxon>
        <taxon>Decapoda</taxon>
        <taxon>Pleocyemata</taxon>
        <taxon>Astacidea</taxon>
        <taxon>Nephropoidea</taxon>
        <taxon>Nephropidae</taxon>
        <taxon>Homarus</taxon>
    </lineage>
</organism>
<protein>
    <submittedName>
        <fullName evidence="2">Putative serine/threonine-protein kinase 10-like</fullName>
    </submittedName>
</protein>
<feature type="compositionally biased region" description="Basic and acidic residues" evidence="1">
    <location>
        <begin position="187"/>
        <end position="197"/>
    </location>
</feature>
<feature type="compositionally biased region" description="Polar residues" evidence="1">
    <location>
        <begin position="48"/>
        <end position="60"/>
    </location>
</feature>
<feature type="compositionally biased region" description="Polar residues" evidence="1">
    <location>
        <begin position="175"/>
        <end position="186"/>
    </location>
</feature>
<reference evidence="2" key="1">
    <citation type="journal article" date="2021" name="Sci. Adv.">
        <title>The American lobster genome reveals insights on longevity, neural, and immune adaptations.</title>
        <authorList>
            <person name="Polinski J.M."/>
            <person name="Zimin A.V."/>
            <person name="Clark K.F."/>
            <person name="Kohn A.B."/>
            <person name="Sadowski N."/>
            <person name="Timp W."/>
            <person name="Ptitsyn A."/>
            <person name="Khanna P."/>
            <person name="Romanova D.Y."/>
            <person name="Williams P."/>
            <person name="Greenwood S.J."/>
            <person name="Moroz L.L."/>
            <person name="Walt D.R."/>
            <person name="Bodnar A.G."/>
        </authorList>
    </citation>
    <scope>NUCLEOTIDE SEQUENCE</scope>
    <source>
        <strain evidence="2">GMGI-L3</strain>
    </source>
</reference>
<evidence type="ECO:0000256" key="1">
    <source>
        <dbReference type="SAM" id="MobiDB-lite"/>
    </source>
</evidence>
<gene>
    <name evidence="2" type="primary">Stk10-L</name>
    <name evidence="2" type="ORF">Hamer_G026794</name>
</gene>
<feature type="compositionally biased region" description="Low complexity" evidence="1">
    <location>
        <begin position="61"/>
        <end position="76"/>
    </location>
</feature>
<name>A0A8J5K5A6_HOMAM</name>
<feature type="compositionally biased region" description="Basic and acidic residues" evidence="1">
    <location>
        <begin position="19"/>
        <end position="42"/>
    </location>
</feature>
<dbReference type="Proteomes" id="UP000747542">
    <property type="component" value="Unassembled WGS sequence"/>
</dbReference>
<keyword evidence="3" id="KW-1185">Reference proteome</keyword>
<feature type="region of interest" description="Disordered" evidence="1">
    <location>
        <begin position="19"/>
        <end position="94"/>
    </location>
</feature>
<dbReference type="AlphaFoldDB" id="A0A8J5K5A6"/>
<keyword evidence="2" id="KW-0418">Kinase</keyword>
<evidence type="ECO:0000313" key="3">
    <source>
        <dbReference type="Proteomes" id="UP000747542"/>
    </source>
</evidence>
<feature type="compositionally biased region" description="Low complexity" evidence="1">
    <location>
        <begin position="219"/>
        <end position="229"/>
    </location>
</feature>
<proteinExistence type="predicted"/>
<dbReference type="EMBL" id="JAHLQT010015762">
    <property type="protein sequence ID" value="KAG7169587.1"/>
    <property type="molecule type" value="Genomic_DNA"/>
</dbReference>
<feature type="compositionally biased region" description="Polar residues" evidence="1">
    <location>
        <begin position="148"/>
        <end position="166"/>
    </location>
</feature>